<proteinExistence type="predicted"/>
<sequence>MSGTTINPDETNPLPNLNTRQVLHVPMILAVNQTMLTVTVVAKQMPSLTAIKPESKKWGESGLINSCELPLLTFGSGMRFCGRTHL</sequence>
<reference evidence="1 2" key="1">
    <citation type="submission" date="2015-12" db="EMBL/GenBank/DDBJ databases">
        <title>Draft genome of the nematode, Onchocerca flexuosa.</title>
        <authorList>
            <person name="Mitreva M."/>
        </authorList>
    </citation>
    <scope>NUCLEOTIDE SEQUENCE [LARGE SCALE GENOMIC DNA]</scope>
    <source>
        <strain evidence="1">Red Deer</strain>
    </source>
</reference>
<dbReference type="EMBL" id="KZ269979">
    <property type="protein sequence ID" value="OZC12037.1"/>
    <property type="molecule type" value="Genomic_DNA"/>
</dbReference>
<dbReference type="Proteomes" id="UP000242913">
    <property type="component" value="Unassembled WGS sequence"/>
</dbReference>
<name>A0A183H3R7_9BILA</name>
<reference evidence="3" key="2">
    <citation type="submission" date="2016-06" db="UniProtKB">
        <authorList>
            <consortium name="WormBaseParasite"/>
        </authorList>
    </citation>
    <scope>IDENTIFICATION</scope>
</reference>
<accession>A0A183H3R7</accession>
<dbReference type="AlphaFoldDB" id="A0A183H3R7"/>
<organism evidence="3">
    <name type="scientific">Onchocerca flexuosa</name>
    <dbReference type="NCBI Taxonomy" id="387005"/>
    <lineage>
        <taxon>Eukaryota</taxon>
        <taxon>Metazoa</taxon>
        <taxon>Ecdysozoa</taxon>
        <taxon>Nematoda</taxon>
        <taxon>Chromadorea</taxon>
        <taxon>Rhabditida</taxon>
        <taxon>Spirurina</taxon>
        <taxon>Spiruromorpha</taxon>
        <taxon>Filarioidea</taxon>
        <taxon>Onchocercidae</taxon>
        <taxon>Onchocerca</taxon>
    </lineage>
</organism>
<dbReference type="WBParaSite" id="OFLC_0000212601-mRNA-1">
    <property type="protein sequence ID" value="OFLC_0000212601-mRNA-1"/>
    <property type="gene ID" value="OFLC_0000212601"/>
</dbReference>
<evidence type="ECO:0000313" key="1">
    <source>
        <dbReference type="EMBL" id="OZC12037.1"/>
    </source>
</evidence>
<protein>
    <submittedName>
        <fullName evidence="1 3">Uncharacterized protein</fullName>
    </submittedName>
</protein>
<keyword evidence="2" id="KW-1185">Reference proteome</keyword>
<evidence type="ECO:0000313" key="2">
    <source>
        <dbReference type="Proteomes" id="UP000242913"/>
    </source>
</evidence>
<evidence type="ECO:0000313" key="3">
    <source>
        <dbReference type="WBParaSite" id="OFLC_0000212601-mRNA-1"/>
    </source>
</evidence>
<gene>
    <name evidence="1" type="ORF">X798_01218</name>
</gene>